<dbReference type="KEGG" id="nml:Namu_2268"/>
<evidence type="ECO:0000256" key="6">
    <source>
        <dbReference type="ARBA" id="ARBA00023002"/>
    </source>
</evidence>
<evidence type="ECO:0000256" key="13">
    <source>
        <dbReference type="SAM" id="Phobius"/>
    </source>
</evidence>
<keyword evidence="9 13" id="KW-0472">Membrane</keyword>
<evidence type="ECO:0000256" key="3">
    <source>
        <dbReference type="ARBA" id="ARBA00022692"/>
    </source>
</evidence>
<sequence>MTTSASTGEPGSRPTDPWWRRAPSHQLQKAFAWAAVVTNGLIAVTGATVRVTGSGLGCPTWPECHPGSLVPVSRADLSPIHQAIEFGNRTLTGLVLVASLGLFVVLWRARPQRPGLVKLSAVLPAGVLFQALWGGLTVLTGLAWWTVAPHMLVSLVLLFVAIVVLVRLDETDEPPVPVVPRPLQLLTWATVVVLGALCVAGTLVTAAGPHGGDDATPRLDLPVRALAQVHADLMFAYLGLLVAMTVGYLAVRAPRALMVRAYVLIGVTAGQGLIGLVQYATGVPEVLVVAHVLGATLLVAAAAAVALATRDRGVHRPSTEATAEASDSVRSAASSTG</sequence>
<keyword evidence="5 13" id="KW-1133">Transmembrane helix</keyword>
<keyword evidence="15" id="KW-1185">Reference proteome</keyword>
<dbReference type="eggNOG" id="COG1612">
    <property type="taxonomic scope" value="Bacteria"/>
</dbReference>
<comment type="subcellular location">
    <subcellularLocation>
        <location evidence="1">Membrane</location>
        <topology evidence="1">Multi-pass membrane protein</topology>
    </subcellularLocation>
</comment>
<dbReference type="PANTHER" id="PTHR35457">
    <property type="entry name" value="HEME A SYNTHASE"/>
    <property type="match status" value="1"/>
</dbReference>
<dbReference type="GO" id="GO:0006784">
    <property type="term" value="P:heme A biosynthetic process"/>
    <property type="evidence" value="ECO:0007669"/>
    <property type="project" value="InterPro"/>
</dbReference>
<accession>C8XK83</accession>
<protein>
    <submittedName>
        <fullName evidence="14">Cytochrome oxidase assembly</fullName>
    </submittedName>
</protein>
<keyword evidence="2" id="KW-1003">Cell membrane</keyword>
<feature type="transmembrane region" description="Helical" evidence="13">
    <location>
        <begin position="261"/>
        <end position="280"/>
    </location>
</feature>
<dbReference type="InterPro" id="IPR050450">
    <property type="entry name" value="COX15/CtaA_HemeA_synthase"/>
</dbReference>
<feature type="transmembrane region" description="Helical" evidence="13">
    <location>
        <begin position="91"/>
        <end position="109"/>
    </location>
</feature>
<organism evidence="14 15">
    <name type="scientific">Nakamurella multipartita (strain ATCC 700099 / DSM 44233 / CIP 104796 / JCM 9543 / NBRC 105858 / Y-104)</name>
    <name type="common">Microsphaera multipartita</name>
    <dbReference type="NCBI Taxonomy" id="479431"/>
    <lineage>
        <taxon>Bacteria</taxon>
        <taxon>Bacillati</taxon>
        <taxon>Actinomycetota</taxon>
        <taxon>Actinomycetes</taxon>
        <taxon>Nakamurellales</taxon>
        <taxon>Nakamurellaceae</taxon>
        <taxon>Nakamurella</taxon>
    </lineage>
</organism>
<dbReference type="GO" id="GO:0016491">
    <property type="term" value="F:oxidoreductase activity"/>
    <property type="evidence" value="ECO:0007669"/>
    <property type="project" value="UniProtKB-KW"/>
</dbReference>
<proteinExistence type="predicted"/>
<keyword evidence="4" id="KW-0479">Metal-binding</keyword>
<feature type="transmembrane region" description="Helical" evidence="13">
    <location>
        <begin position="116"/>
        <end position="136"/>
    </location>
</feature>
<gene>
    <name evidence="14" type="ordered locus">Namu_2268</name>
</gene>
<dbReference type="AlphaFoldDB" id="C8XK83"/>
<feature type="transmembrane region" description="Helical" evidence="13">
    <location>
        <begin position="227"/>
        <end position="249"/>
    </location>
</feature>
<keyword evidence="8" id="KW-0350">Heme biosynthesis</keyword>
<feature type="compositionally biased region" description="Polar residues" evidence="12">
    <location>
        <begin position="328"/>
        <end position="337"/>
    </location>
</feature>
<name>C8XK83_NAKMY</name>
<feature type="region of interest" description="Disordered" evidence="12">
    <location>
        <begin position="1"/>
        <end position="20"/>
    </location>
</feature>
<feature type="transmembrane region" description="Helical" evidence="13">
    <location>
        <begin position="142"/>
        <end position="165"/>
    </location>
</feature>
<dbReference type="Pfam" id="PF02628">
    <property type="entry name" value="COX15-CtaA"/>
    <property type="match status" value="1"/>
</dbReference>
<feature type="region of interest" description="Disordered" evidence="12">
    <location>
        <begin position="316"/>
        <end position="337"/>
    </location>
</feature>
<evidence type="ECO:0000256" key="7">
    <source>
        <dbReference type="ARBA" id="ARBA00023004"/>
    </source>
</evidence>
<evidence type="ECO:0000256" key="9">
    <source>
        <dbReference type="ARBA" id="ARBA00023136"/>
    </source>
</evidence>
<reference evidence="14 15" key="2">
    <citation type="journal article" date="2010" name="Stand. Genomic Sci.">
        <title>Complete genome sequence of Nakamurella multipartita type strain (Y-104).</title>
        <authorList>
            <person name="Tice H."/>
            <person name="Mayilraj S."/>
            <person name="Sims D."/>
            <person name="Lapidus A."/>
            <person name="Nolan M."/>
            <person name="Lucas S."/>
            <person name="Glavina Del Rio T."/>
            <person name="Copeland A."/>
            <person name="Cheng J.F."/>
            <person name="Meincke L."/>
            <person name="Bruce D."/>
            <person name="Goodwin L."/>
            <person name="Pitluck S."/>
            <person name="Ivanova N."/>
            <person name="Mavromatis K."/>
            <person name="Ovchinnikova G."/>
            <person name="Pati A."/>
            <person name="Chen A."/>
            <person name="Palaniappan K."/>
            <person name="Land M."/>
            <person name="Hauser L."/>
            <person name="Chang Y.J."/>
            <person name="Jeffries C.D."/>
            <person name="Detter J.C."/>
            <person name="Brettin T."/>
            <person name="Rohde M."/>
            <person name="Goker M."/>
            <person name="Bristow J."/>
            <person name="Eisen J.A."/>
            <person name="Markowitz V."/>
            <person name="Hugenholtz P."/>
            <person name="Kyrpides N.C."/>
            <person name="Klenk H.P."/>
            <person name="Chen F."/>
        </authorList>
    </citation>
    <scope>NUCLEOTIDE SEQUENCE [LARGE SCALE GENOMIC DNA]</scope>
    <source>
        <strain evidence="15">ATCC 700099 / DSM 44233 / CIP 104796 / JCM 9543 / NBRC 105858 / Y-104</strain>
    </source>
</reference>
<dbReference type="Proteomes" id="UP000002218">
    <property type="component" value="Chromosome"/>
</dbReference>
<keyword evidence="6" id="KW-0560">Oxidoreductase</keyword>
<evidence type="ECO:0000256" key="11">
    <source>
        <dbReference type="ARBA" id="ARBA00023444"/>
    </source>
</evidence>
<feature type="transmembrane region" description="Helical" evidence="13">
    <location>
        <begin position="185"/>
        <end position="207"/>
    </location>
</feature>
<reference evidence="15" key="1">
    <citation type="submission" date="2009-09" db="EMBL/GenBank/DDBJ databases">
        <title>The complete genome of Nakamurella multipartita DSM 44233.</title>
        <authorList>
            <consortium name="US DOE Joint Genome Institute (JGI-PGF)"/>
            <person name="Lucas S."/>
            <person name="Copeland A."/>
            <person name="Lapidus A."/>
            <person name="Glavina del Rio T."/>
            <person name="Dalin E."/>
            <person name="Tice H."/>
            <person name="Bruce D."/>
            <person name="Goodwin L."/>
            <person name="Pitluck S."/>
            <person name="Kyrpides N."/>
            <person name="Mavromatis K."/>
            <person name="Ivanova N."/>
            <person name="Ovchinnikova G."/>
            <person name="Sims D."/>
            <person name="Meincke L."/>
            <person name="Brettin T."/>
            <person name="Detter J.C."/>
            <person name="Han C."/>
            <person name="Larimer F."/>
            <person name="Land M."/>
            <person name="Hauser L."/>
            <person name="Markowitz V."/>
            <person name="Cheng J.-F."/>
            <person name="Hugenholtz P."/>
            <person name="Woyke T."/>
            <person name="Wu D."/>
            <person name="Klenk H.-P."/>
            <person name="Eisen J.A."/>
        </authorList>
    </citation>
    <scope>NUCLEOTIDE SEQUENCE [LARGE SCALE GENOMIC DNA]</scope>
    <source>
        <strain evidence="15">ATCC 700099 / DSM 44233 / CIP 104796 / JCM 9543 / NBRC 105858 / Y-104</strain>
    </source>
</reference>
<dbReference type="InParanoid" id="C8XK83"/>
<evidence type="ECO:0000256" key="8">
    <source>
        <dbReference type="ARBA" id="ARBA00023133"/>
    </source>
</evidence>
<dbReference type="PANTHER" id="PTHR35457:SF1">
    <property type="entry name" value="HEME A SYNTHASE"/>
    <property type="match status" value="1"/>
</dbReference>
<keyword evidence="10" id="KW-1015">Disulfide bond</keyword>
<evidence type="ECO:0000256" key="10">
    <source>
        <dbReference type="ARBA" id="ARBA00023157"/>
    </source>
</evidence>
<dbReference type="STRING" id="479431.Namu_2268"/>
<evidence type="ECO:0000256" key="12">
    <source>
        <dbReference type="SAM" id="MobiDB-lite"/>
    </source>
</evidence>
<feature type="transmembrane region" description="Helical" evidence="13">
    <location>
        <begin position="286"/>
        <end position="308"/>
    </location>
</feature>
<keyword evidence="3 13" id="KW-0812">Transmembrane</keyword>
<evidence type="ECO:0000256" key="4">
    <source>
        <dbReference type="ARBA" id="ARBA00022723"/>
    </source>
</evidence>
<evidence type="ECO:0000256" key="5">
    <source>
        <dbReference type="ARBA" id="ARBA00022989"/>
    </source>
</evidence>
<feature type="transmembrane region" description="Helical" evidence="13">
    <location>
        <begin position="30"/>
        <end position="49"/>
    </location>
</feature>
<dbReference type="FunCoup" id="C8XK83">
    <property type="interactions" value="190"/>
</dbReference>
<evidence type="ECO:0000313" key="15">
    <source>
        <dbReference type="Proteomes" id="UP000002218"/>
    </source>
</evidence>
<evidence type="ECO:0000256" key="2">
    <source>
        <dbReference type="ARBA" id="ARBA00022475"/>
    </source>
</evidence>
<comment type="pathway">
    <text evidence="11">Porphyrin-containing compound metabolism.</text>
</comment>
<evidence type="ECO:0000313" key="14">
    <source>
        <dbReference type="EMBL" id="ACV78645.1"/>
    </source>
</evidence>
<dbReference type="GO" id="GO:0046872">
    <property type="term" value="F:metal ion binding"/>
    <property type="evidence" value="ECO:0007669"/>
    <property type="project" value="UniProtKB-KW"/>
</dbReference>
<dbReference type="HOGENOM" id="CLU_060266_1_0_11"/>
<dbReference type="GO" id="GO:0016020">
    <property type="term" value="C:membrane"/>
    <property type="evidence" value="ECO:0007669"/>
    <property type="project" value="UniProtKB-SubCell"/>
</dbReference>
<evidence type="ECO:0000256" key="1">
    <source>
        <dbReference type="ARBA" id="ARBA00004141"/>
    </source>
</evidence>
<keyword evidence="7" id="KW-0408">Iron</keyword>
<dbReference type="InterPro" id="IPR003780">
    <property type="entry name" value="COX15/CtaA_fam"/>
</dbReference>
<dbReference type="OrthoDB" id="5241540at2"/>
<dbReference type="EMBL" id="CP001737">
    <property type="protein sequence ID" value="ACV78645.1"/>
    <property type="molecule type" value="Genomic_DNA"/>
</dbReference>